<dbReference type="Pfam" id="PF00829">
    <property type="entry name" value="Ribosomal_L21p"/>
    <property type="match status" value="1"/>
</dbReference>
<dbReference type="OrthoDB" id="9813334at2"/>
<comment type="similarity">
    <text evidence="1 4 5">Belongs to the bacterial ribosomal protein bL21 family.</text>
</comment>
<dbReference type="PANTHER" id="PTHR21349:SF0">
    <property type="entry name" value="LARGE RIBOSOMAL SUBUNIT PROTEIN BL21M"/>
    <property type="match status" value="1"/>
</dbReference>
<keyword evidence="3 4" id="KW-0687">Ribonucleoprotein</keyword>
<name>A0A2G5K7G3_9RHOB</name>
<dbReference type="GO" id="GO:0006412">
    <property type="term" value="P:translation"/>
    <property type="evidence" value="ECO:0007669"/>
    <property type="project" value="UniProtKB-UniRule"/>
</dbReference>
<keyword evidence="4 5" id="KW-0699">rRNA-binding</keyword>
<dbReference type="GO" id="GO:1990904">
    <property type="term" value="C:ribonucleoprotein complex"/>
    <property type="evidence" value="ECO:0007669"/>
    <property type="project" value="UniProtKB-KW"/>
</dbReference>
<proteinExistence type="inferred from homology"/>
<feature type="compositionally biased region" description="Basic residues" evidence="6">
    <location>
        <begin position="156"/>
        <end position="166"/>
    </location>
</feature>
<dbReference type="GO" id="GO:0005737">
    <property type="term" value="C:cytoplasm"/>
    <property type="evidence" value="ECO:0007669"/>
    <property type="project" value="UniProtKB-ARBA"/>
</dbReference>
<evidence type="ECO:0000256" key="2">
    <source>
        <dbReference type="ARBA" id="ARBA00022980"/>
    </source>
</evidence>
<comment type="function">
    <text evidence="4 5">This protein binds to 23S rRNA in the presence of protein L20.</text>
</comment>
<keyword evidence="8" id="KW-1185">Reference proteome</keyword>
<feature type="compositionally biased region" description="Basic residues" evidence="6">
    <location>
        <begin position="130"/>
        <end position="140"/>
    </location>
</feature>
<accession>A0A2G5K7G3</accession>
<evidence type="ECO:0000256" key="1">
    <source>
        <dbReference type="ARBA" id="ARBA00008563"/>
    </source>
</evidence>
<keyword evidence="4 5" id="KW-0694">RNA-binding</keyword>
<dbReference type="InterPro" id="IPR036164">
    <property type="entry name" value="bL21-like_sf"/>
</dbReference>
<dbReference type="AlphaFoldDB" id="A0A2G5K7G3"/>
<dbReference type="InterPro" id="IPR028909">
    <property type="entry name" value="bL21-like"/>
</dbReference>
<comment type="subunit">
    <text evidence="4">Part of the 50S ribosomal subunit. Contacts protein L20.</text>
</comment>
<organism evidence="7 8">
    <name type="scientific">Paramylibacter kogurei</name>
    <dbReference type="NCBI Taxonomy" id="1889778"/>
    <lineage>
        <taxon>Bacteria</taxon>
        <taxon>Pseudomonadati</taxon>
        <taxon>Pseudomonadota</taxon>
        <taxon>Alphaproteobacteria</taxon>
        <taxon>Rhodobacterales</taxon>
        <taxon>Paracoccaceae</taxon>
        <taxon>Paramylibacter</taxon>
    </lineage>
</organism>
<reference evidence="7 8" key="1">
    <citation type="submission" date="2016-08" db="EMBL/GenBank/DDBJ databases">
        <title>Draft genome of Amylibacter sp. strain 4G11.</title>
        <authorList>
            <person name="Wong S.-K."/>
            <person name="Hamasaki K."/>
            <person name="Yoshizawa S."/>
        </authorList>
    </citation>
    <scope>NUCLEOTIDE SEQUENCE [LARGE SCALE GENOMIC DNA]</scope>
    <source>
        <strain evidence="7 8">4G11</strain>
    </source>
</reference>
<evidence type="ECO:0000256" key="6">
    <source>
        <dbReference type="SAM" id="MobiDB-lite"/>
    </source>
</evidence>
<dbReference type="GO" id="GO:0019843">
    <property type="term" value="F:rRNA binding"/>
    <property type="evidence" value="ECO:0007669"/>
    <property type="project" value="UniProtKB-UniRule"/>
</dbReference>
<gene>
    <name evidence="4" type="primary">rplU</name>
    <name evidence="7" type="ORF">BFP76_05485</name>
</gene>
<comment type="caution">
    <text evidence="7">The sequence shown here is derived from an EMBL/GenBank/DDBJ whole genome shotgun (WGS) entry which is preliminary data.</text>
</comment>
<dbReference type="NCBIfam" id="TIGR00061">
    <property type="entry name" value="L21"/>
    <property type="match status" value="1"/>
</dbReference>
<evidence type="ECO:0000313" key="8">
    <source>
        <dbReference type="Proteomes" id="UP000231516"/>
    </source>
</evidence>
<evidence type="ECO:0000256" key="5">
    <source>
        <dbReference type="RuleBase" id="RU000562"/>
    </source>
</evidence>
<feature type="region of interest" description="Disordered" evidence="6">
    <location>
        <begin position="124"/>
        <end position="172"/>
    </location>
</feature>
<dbReference type="Proteomes" id="UP000231516">
    <property type="component" value="Unassembled WGS sequence"/>
</dbReference>
<evidence type="ECO:0000313" key="7">
    <source>
        <dbReference type="EMBL" id="PIB24634.1"/>
    </source>
</evidence>
<sequence length="172" mass="17894">MFAVLKTGGKQYKVASGDILRVEKVTGNAGETVQFNEILMVGGDKPVIGVPTVAGAAVQAEILEQGKGPKLINYVKRRRKHSSQRKKGHRQQITVLRVTDILAKGADKSGVAVAENGAGFVPGAVEAKPAKKAAAKKPAAKKAAPAKKAAAEKKPAAKKAAPKKAAKKAEDK</sequence>
<dbReference type="GO" id="GO:0003735">
    <property type="term" value="F:structural constituent of ribosome"/>
    <property type="evidence" value="ECO:0007669"/>
    <property type="project" value="InterPro"/>
</dbReference>
<evidence type="ECO:0000256" key="4">
    <source>
        <dbReference type="HAMAP-Rule" id="MF_01363"/>
    </source>
</evidence>
<protein>
    <recommendedName>
        <fullName evidence="4">Large ribosomal subunit protein bL21</fullName>
    </recommendedName>
</protein>
<dbReference type="InterPro" id="IPR001787">
    <property type="entry name" value="Ribosomal_bL21"/>
</dbReference>
<dbReference type="EMBL" id="MDGM01000012">
    <property type="protein sequence ID" value="PIB24634.1"/>
    <property type="molecule type" value="Genomic_DNA"/>
</dbReference>
<dbReference type="SUPFAM" id="SSF141091">
    <property type="entry name" value="L21p-like"/>
    <property type="match status" value="1"/>
</dbReference>
<dbReference type="PANTHER" id="PTHR21349">
    <property type="entry name" value="50S RIBOSOMAL PROTEIN L21"/>
    <property type="match status" value="1"/>
</dbReference>
<evidence type="ECO:0000256" key="3">
    <source>
        <dbReference type="ARBA" id="ARBA00023274"/>
    </source>
</evidence>
<keyword evidence="2 4" id="KW-0689">Ribosomal protein</keyword>
<dbReference type="GO" id="GO:0005840">
    <property type="term" value="C:ribosome"/>
    <property type="evidence" value="ECO:0007669"/>
    <property type="project" value="UniProtKB-KW"/>
</dbReference>
<dbReference type="HAMAP" id="MF_01363">
    <property type="entry name" value="Ribosomal_bL21"/>
    <property type="match status" value="1"/>
</dbReference>